<dbReference type="Pfam" id="PF04972">
    <property type="entry name" value="BON"/>
    <property type="match status" value="1"/>
</dbReference>
<organism evidence="4 5">
    <name type="scientific">Methylomonas methanica</name>
    <dbReference type="NCBI Taxonomy" id="421"/>
    <lineage>
        <taxon>Bacteria</taxon>
        <taxon>Pseudomonadati</taxon>
        <taxon>Pseudomonadota</taxon>
        <taxon>Gammaproteobacteria</taxon>
        <taxon>Methylococcales</taxon>
        <taxon>Methylococcaceae</taxon>
        <taxon>Methylomonas</taxon>
    </lineage>
</organism>
<name>A0A177LU46_METMH</name>
<evidence type="ECO:0000256" key="1">
    <source>
        <dbReference type="SAM" id="MobiDB-lite"/>
    </source>
</evidence>
<comment type="caution">
    <text evidence="4">The sequence shown here is derived from an EMBL/GenBank/DDBJ whole genome shotgun (WGS) entry which is preliminary data.</text>
</comment>
<dbReference type="InterPro" id="IPR007055">
    <property type="entry name" value="BON_dom"/>
</dbReference>
<keyword evidence="2" id="KW-0732">Signal</keyword>
<proteinExistence type="predicted"/>
<evidence type="ECO:0000313" key="4">
    <source>
        <dbReference type="EMBL" id="OAH96996.1"/>
    </source>
</evidence>
<feature type="signal peptide" evidence="2">
    <location>
        <begin position="1"/>
        <end position="25"/>
    </location>
</feature>
<dbReference type="RefSeq" id="WP_064038740.1">
    <property type="nucleotide sequence ID" value="NZ_LUUH01000105.1"/>
</dbReference>
<dbReference type="Proteomes" id="UP000077763">
    <property type="component" value="Unassembled WGS sequence"/>
</dbReference>
<feature type="region of interest" description="Disordered" evidence="1">
    <location>
        <begin position="29"/>
        <end position="61"/>
    </location>
</feature>
<evidence type="ECO:0000256" key="2">
    <source>
        <dbReference type="SAM" id="SignalP"/>
    </source>
</evidence>
<feature type="domain" description="BON" evidence="3">
    <location>
        <begin position="64"/>
        <end position="134"/>
    </location>
</feature>
<feature type="chain" id="PRO_5008067337" evidence="2">
    <location>
        <begin position="26"/>
        <end position="135"/>
    </location>
</feature>
<dbReference type="PROSITE" id="PS50914">
    <property type="entry name" value="BON"/>
    <property type="match status" value="1"/>
</dbReference>
<protein>
    <submittedName>
        <fullName evidence="4">Transporter</fullName>
    </submittedName>
</protein>
<evidence type="ECO:0000313" key="5">
    <source>
        <dbReference type="Proteomes" id="UP000077763"/>
    </source>
</evidence>
<dbReference type="EMBL" id="LUUH01000105">
    <property type="protein sequence ID" value="OAH96996.1"/>
    <property type="molecule type" value="Genomic_DNA"/>
</dbReference>
<dbReference type="PROSITE" id="PS51257">
    <property type="entry name" value="PROKAR_LIPOPROTEIN"/>
    <property type="match status" value="1"/>
</dbReference>
<gene>
    <name evidence="4" type="ORF">A1353_23720</name>
</gene>
<evidence type="ECO:0000259" key="3">
    <source>
        <dbReference type="PROSITE" id="PS50914"/>
    </source>
</evidence>
<accession>A0A177LU46</accession>
<sequence length="135" mass="14658">MPKPLSLVAFALSSCLLFVADQAKADQSSASQLAENTELENTQKNLRDKDNTTLTAEDQNESKADLKITAHIRKALLKDKSLSMDAHNAKIIARNGVVTLRGPVATTDESIKLQKICRETAGVVQVDNQLETKAP</sequence>
<dbReference type="AlphaFoldDB" id="A0A177LU46"/>
<reference evidence="4 5" key="1">
    <citation type="submission" date="2016-03" db="EMBL/GenBank/DDBJ databases">
        <authorList>
            <person name="Ploux O."/>
        </authorList>
    </citation>
    <scope>NUCLEOTIDE SEQUENCE [LARGE SCALE GENOMIC DNA]</scope>
    <source>
        <strain evidence="4 5">R-45371</strain>
    </source>
</reference>
<dbReference type="Gene3D" id="3.30.1340.30">
    <property type="match status" value="1"/>
</dbReference>